<dbReference type="OrthoDB" id="1435779at2"/>
<proteinExistence type="predicted"/>
<dbReference type="STRING" id="684065.SAMN05421738_10214"/>
<organism evidence="1 2">
    <name type="scientific">Algoriella xinjiangensis</name>
    <dbReference type="NCBI Taxonomy" id="684065"/>
    <lineage>
        <taxon>Bacteria</taxon>
        <taxon>Pseudomonadati</taxon>
        <taxon>Bacteroidota</taxon>
        <taxon>Flavobacteriia</taxon>
        <taxon>Flavobacteriales</taxon>
        <taxon>Weeksellaceae</taxon>
        <taxon>Algoriella</taxon>
    </lineage>
</organism>
<evidence type="ECO:0000313" key="1">
    <source>
        <dbReference type="EMBL" id="SFM70866.1"/>
    </source>
</evidence>
<reference evidence="2" key="1">
    <citation type="submission" date="2016-10" db="EMBL/GenBank/DDBJ databases">
        <authorList>
            <person name="Varghese N."/>
            <person name="Submissions S."/>
        </authorList>
    </citation>
    <scope>NUCLEOTIDE SEQUENCE [LARGE SCALE GENOMIC DNA]</scope>
    <source>
        <strain evidence="2">XJ109</strain>
    </source>
</reference>
<evidence type="ECO:0000313" key="2">
    <source>
        <dbReference type="Proteomes" id="UP000199149"/>
    </source>
</evidence>
<name>A0A1I4T2E9_9FLAO</name>
<accession>A0A1I4T2E9</accession>
<gene>
    <name evidence="1" type="ORF">SAMN05421738_10214</name>
</gene>
<dbReference type="AlphaFoldDB" id="A0A1I4T2E9"/>
<dbReference type="RefSeq" id="WP_092905911.1">
    <property type="nucleotide sequence ID" value="NZ_FOUZ01000002.1"/>
</dbReference>
<dbReference type="EMBL" id="FOUZ01000002">
    <property type="protein sequence ID" value="SFM70866.1"/>
    <property type="molecule type" value="Genomic_DNA"/>
</dbReference>
<dbReference type="Proteomes" id="UP000199149">
    <property type="component" value="Unassembled WGS sequence"/>
</dbReference>
<sequence>METYKIEIYGEDENLIQRMEEVITPIKELVGYSWKLLWIDGESETDEYSVFELQEVIDQQDGIVVDFDQLESLCFKMENISEALIIADRNEKNLHTNIEDENLYDNEVVFEFVKDSHWQILTTDLNVVDTFKVFFPNSKIID</sequence>
<keyword evidence="2" id="KW-1185">Reference proteome</keyword>
<protein>
    <submittedName>
        <fullName evidence="1">Uncharacterized protein</fullName>
    </submittedName>
</protein>